<dbReference type="Proteomes" id="UP001428341">
    <property type="component" value="Unassembled WGS sequence"/>
</dbReference>
<keyword evidence="2" id="KW-1185">Reference proteome</keyword>
<proteinExistence type="predicted"/>
<comment type="caution">
    <text evidence="1">The sequence shown here is derived from an EMBL/GenBank/DDBJ whole genome shotgun (WGS) entry which is preliminary data.</text>
</comment>
<reference evidence="1 2" key="1">
    <citation type="submission" date="2024-05" db="EMBL/GenBank/DDBJ databases">
        <title>Haplotype-resolved chromosome-level genome assembly of Huyou (Citrus changshanensis).</title>
        <authorList>
            <person name="Miao C."/>
            <person name="Chen W."/>
            <person name="Wu Y."/>
            <person name="Wang L."/>
            <person name="Zhao S."/>
            <person name="Grierson D."/>
            <person name="Xu C."/>
            <person name="Chen K."/>
        </authorList>
    </citation>
    <scope>NUCLEOTIDE SEQUENCE [LARGE SCALE GENOMIC DNA]</scope>
    <source>
        <strain evidence="1">01-14</strain>
        <tissue evidence="1">Leaf</tissue>
    </source>
</reference>
<sequence>MCFPLKNGHVLEKVTIKWGLYLENPAEIISKILEFSRSSTDIPGALVIVIQNVFNPEDVRIGLNLRVILEMIKNISLPILKFHWMPMFRPAAQWPVVATT</sequence>
<name>A0AAP0MBY4_9ROSI</name>
<dbReference type="AlphaFoldDB" id="A0AAP0MBY4"/>
<gene>
    <name evidence="1" type="ORF">WN944_017810</name>
</gene>
<evidence type="ECO:0000313" key="1">
    <source>
        <dbReference type="EMBL" id="KAK9202598.1"/>
    </source>
</evidence>
<accession>A0AAP0MBY4</accession>
<evidence type="ECO:0000313" key="2">
    <source>
        <dbReference type="Proteomes" id="UP001428341"/>
    </source>
</evidence>
<organism evidence="1 2">
    <name type="scientific">Citrus x changshan-huyou</name>
    <dbReference type="NCBI Taxonomy" id="2935761"/>
    <lineage>
        <taxon>Eukaryota</taxon>
        <taxon>Viridiplantae</taxon>
        <taxon>Streptophyta</taxon>
        <taxon>Embryophyta</taxon>
        <taxon>Tracheophyta</taxon>
        <taxon>Spermatophyta</taxon>
        <taxon>Magnoliopsida</taxon>
        <taxon>eudicotyledons</taxon>
        <taxon>Gunneridae</taxon>
        <taxon>Pentapetalae</taxon>
        <taxon>rosids</taxon>
        <taxon>malvids</taxon>
        <taxon>Sapindales</taxon>
        <taxon>Rutaceae</taxon>
        <taxon>Aurantioideae</taxon>
        <taxon>Citrus</taxon>
    </lineage>
</organism>
<protein>
    <submittedName>
        <fullName evidence="1">Uncharacterized protein</fullName>
    </submittedName>
</protein>
<dbReference type="EMBL" id="JBCGBO010000005">
    <property type="protein sequence ID" value="KAK9202598.1"/>
    <property type="molecule type" value="Genomic_DNA"/>
</dbReference>